<protein>
    <recommendedName>
        <fullName evidence="3">J domain-containing protein</fullName>
    </recommendedName>
</protein>
<evidence type="ECO:0000256" key="2">
    <source>
        <dbReference type="SAM" id="MobiDB-lite"/>
    </source>
</evidence>
<feature type="region of interest" description="Disordered" evidence="2">
    <location>
        <begin position="119"/>
        <end position="141"/>
    </location>
</feature>
<gene>
    <name evidence="4" type="ORF">CALMAC_LOCUS10639</name>
</gene>
<sequence>MRMGDYYKILNIPKNATKDQIKKAYKQLALKWHPDKNPDKPEEASMKFREISQAYEVLSDPKKKKSYDLYGKDGFSSRLDQDDDGYCNYGGFGLFNFRDPEDIFREFFGGSISEIFGLTSPSRRNSQRRGSNQSNRSNSLFNPLNDMDSFFGGGSPFASFTTVESSYIGGPHGNQNTYTRQMSTDTQIINGKKTTTKRIIENGKEIIEKYENDVLTFKSINGKPASITYR</sequence>
<evidence type="ECO:0000313" key="4">
    <source>
        <dbReference type="EMBL" id="VEN49568.1"/>
    </source>
</evidence>
<dbReference type="PANTHER" id="PTHR45168:SF3">
    <property type="entry name" value="DNAJ HEAT SHOCK PROTEIN FAMILY (HSP40) MEMBER B2"/>
    <property type="match status" value="1"/>
</dbReference>
<evidence type="ECO:0000256" key="1">
    <source>
        <dbReference type="ARBA" id="ARBA00023186"/>
    </source>
</evidence>
<reference evidence="4 5" key="1">
    <citation type="submission" date="2019-01" db="EMBL/GenBank/DDBJ databases">
        <authorList>
            <person name="Sayadi A."/>
        </authorList>
    </citation>
    <scope>NUCLEOTIDE SEQUENCE [LARGE SCALE GENOMIC DNA]</scope>
</reference>
<dbReference type="EMBL" id="CAACVG010008380">
    <property type="protein sequence ID" value="VEN49568.1"/>
    <property type="molecule type" value="Genomic_DNA"/>
</dbReference>
<dbReference type="GO" id="GO:0030544">
    <property type="term" value="F:Hsp70 protein binding"/>
    <property type="evidence" value="ECO:0007669"/>
    <property type="project" value="InterPro"/>
</dbReference>
<dbReference type="InterPro" id="IPR018253">
    <property type="entry name" value="DnaJ_domain_CS"/>
</dbReference>
<dbReference type="InterPro" id="IPR043183">
    <property type="entry name" value="DNJB2/6-like"/>
</dbReference>
<organism evidence="4 5">
    <name type="scientific">Callosobruchus maculatus</name>
    <name type="common">Southern cowpea weevil</name>
    <name type="synonym">Pulse bruchid</name>
    <dbReference type="NCBI Taxonomy" id="64391"/>
    <lineage>
        <taxon>Eukaryota</taxon>
        <taxon>Metazoa</taxon>
        <taxon>Ecdysozoa</taxon>
        <taxon>Arthropoda</taxon>
        <taxon>Hexapoda</taxon>
        <taxon>Insecta</taxon>
        <taxon>Pterygota</taxon>
        <taxon>Neoptera</taxon>
        <taxon>Endopterygota</taxon>
        <taxon>Coleoptera</taxon>
        <taxon>Polyphaga</taxon>
        <taxon>Cucujiformia</taxon>
        <taxon>Chrysomeloidea</taxon>
        <taxon>Chrysomelidae</taxon>
        <taxon>Bruchinae</taxon>
        <taxon>Bruchini</taxon>
        <taxon>Callosobruchus</taxon>
    </lineage>
</organism>
<dbReference type="InterPro" id="IPR001623">
    <property type="entry name" value="DnaJ_domain"/>
</dbReference>
<dbReference type="AlphaFoldDB" id="A0A653CNS1"/>
<evidence type="ECO:0000313" key="5">
    <source>
        <dbReference type="Proteomes" id="UP000410492"/>
    </source>
</evidence>
<feature type="compositionally biased region" description="Low complexity" evidence="2">
    <location>
        <begin position="122"/>
        <end position="139"/>
    </location>
</feature>
<dbReference type="PANTHER" id="PTHR45168">
    <property type="entry name" value="DNAJ HOMOLOG SUBFAMILY B MEMBER 2"/>
    <property type="match status" value="1"/>
</dbReference>
<dbReference type="Proteomes" id="UP000410492">
    <property type="component" value="Unassembled WGS sequence"/>
</dbReference>
<dbReference type="Gene3D" id="1.10.287.110">
    <property type="entry name" value="DnaJ domain"/>
    <property type="match status" value="1"/>
</dbReference>
<dbReference type="InterPro" id="IPR036869">
    <property type="entry name" value="J_dom_sf"/>
</dbReference>
<dbReference type="Pfam" id="PF00226">
    <property type="entry name" value="DnaJ"/>
    <property type="match status" value="1"/>
</dbReference>
<keyword evidence="1" id="KW-0143">Chaperone</keyword>
<dbReference type="OrthoDB" id="10250354at2759"/>
<accession>A0A653CNS1</accession>
<feature type="domain" description="J" evidence="3">
    <location>
        <begin position="5"/>
        <end position="71"/>
    </location>
</feature>
<proteinExistence type="predicted"/>
<name>A0A653CNS1_CALMS</name>
<dbReference type="PRINTS" id="PR00625">
    <property type="entry name" value="JDOMAIN"/>
</dbReference>
<dbReference type="GO" id="GO:0051082">
    <property type="term" value="F:unfolded protein binding"/>
    <property type="evidence" value="ECO:0007669"/>
    <property type="project" value="InterPro"/>
</dbReference>
<evidence type="ECO:0000259" key="3">
    <source>
        <dbReference type="PROSITE" id="PS50076"/>
    </source>
</evidence>
<dbReference type="SUPFAM" id="SSF46565">
    <property type="entry name" value="Chaperone J-domain"/>
    <property type="match status" value="1"/>
</dbReference>
<dbReference type="PROSITE" id="PS00636">
    <property type="entry name" value="DNAJ_1"/>
    <property type="match status" value="1"/>
</dbReference>
<keyword evidence="5" id="KW-1185">Reference proteome</keyword>
<dbReference type="CDD" id="cd06257">
    <property type="entry name" value="DnaJ"/>
    <property type="match status" value="1"/>
</dbReference>
<dbReference type="PROSITE" id="PS50076">
    <property type="entry name" value="DNAJ_2"/>
    <property type="match status" value="1"/>
</dbReference>
<dbReference type="SMART" id="SM00271">
    <property type="entry name" value="DnaJ"/>
    <property type="match status" value="1"/>
</dbReference>